<dbReference type="AlphaFoldDB" id="A0A1V1PAP7"/>
<keyword evidence="1" id="KW-0732">Signal</keyword>
<dbReference type="EMBL" id="ATBP01000211">
    <property type="protein sequence ID" value="ETR71868.1"/>
    <property type="molecule type" value="Genomic_DNA"/>
</dbReference>
<protein>
    <submittedName>
        <fullName evidence="2">Uncharacterized protein</fullName>
    </submittedName>
</protein>
<feature type="chain" id="PRO_5010725693" evidence="1">
    <location>
        <begin position="22"/>
        <end position="283"/>
    </location>
</feature>
<comment type="caution">
    <text evidence="2">The sequence shown here is derived from an EMBL/GenBank/DDBJ whole genome shotgun (WGS) entry which is preliminary data.</text>
</comment>
<evidence type="ECO:0000256" key="1">
    <source>
        <dbReference type="SAM" id="SignalP"/>
    </source>
</evidence>
<evidence type="ECO:0000313" key="2">
    <source>
        <dbReference type="EMBL" id="ETR71868.1"/>
    </source>
</evidence>
<proteinExistence type="predicted"/>
<accession>A0A1V1PAP7</accession>
<sequence length="283" mass="32381">MKKIMIIINLSIFVLMSTAWAQMKMSTGLRLNTAHDDRAGVVMKGHDRLSTGLRTNKATDEDNLRVSDQRIEIPDEVIHAPREFKGQSIIPAVFAYHCNNHEYAVQNCGGHTVPYGSNLFTDVHYTHTWFQIMNTSGMDFSYDNSKMIIYVYGQNGKLIDVNGGPAWHSYGIIDLLHPKLCGTDGFKNNESIFFYFGTWMHDEAIDRNPPYSAKIELYANVPYDHRVNELKLCIHVGWEEIIEDDDGQRYAKGGTLIDKETVYMKPQLVIQEQSQEELLELIQ</sequence>
<evidence type="ECO:0000313" key="3">
    <source>
        <dbReference type="Proteomes" id="UP000189670"/>
    </source>
</evidence>
<reference evidence="3" key="1">
    <citation type="submission" date="2012-11" db="EMBL/GenBank/DDBJ databases">
        <authorList>
            <person name="Lucero-Rivera Y.E."/>
            <person name="Tovar-Ramirez D."/>
        </authorList>
    </citation>
    <scope>NUCLEOTIDE SEQUENCE [LARGE SCALE GENOMIC DNA]</scope>
    <source>
        <strain evidence="3">Araruama</strain>
    </source>
</reference>
<organism evidence="2 3">
    <name type="scientific">Candidatus Magnetoglobus multicellularis str. Araruama</name>
    <dbReference type="NCBI Taxonomy" id="890399"/>
    <lineage>
        <taxon>Bacteria</taxon>
        <taxon>Pseudomonadati</taxon>
        <taxon>Thermodesulfobacteriota</taxon>
        <taxon>Desulfobacteria</taxon>
        <taxon>Desulfobacterales</taxon>
        <taxon>Desulfobacteraceae</taxon>
        <taxon>Candidatus Magnetoglobus</taxon>
    </lineage>
</organism>
<dbReference type="Proteomes" id="UP000189670">
    <property type="component" value="Unassembled WGS sequence"/>
</dbReference>
<gene>
    <name evidence="2" type="ORF">OMM_02152</name>
</gene>
<name>A0A1V1PAP7_9BACT</name>
<feature type="signal peptide" evidence="1">
    <location>
        <begin position="1"/>
        <end position="21"/>
    </location>
</feature>